<sequence length="763" mass="89435">MTSTFIRECWNQGMKPDEFAEIIKNNHMNEFQSIIQMLSIICGTLENSIILLYEYLASLFQNFSVEAAKSIDLDDANQINGCILTFSQYGEKIFNPDEIYSIDSCNSALKILEIALKCQDQKLLEVILKKISCSHYLPVCIAAARVLLPEYYKKLKINFQKLNLNFKASTKNHLEANLVYSLNETLNYPHPKLFFTENVIDLFFSVFHKMLNHVFMLRMNNIQTLQRIYLLLLSYHYKNPRVSFIFILTSFLSPLIHLKMQGVEVPFDDIDCSFDIDKFVDVINAIPDQFFDEYKINKKDHLNGFTKLYDGNDIHYLNLIYQYPSLISNIIPHYINLLNSDNNEDVKAACKEITANFQDFDYLILSTKNLEKFLNVTLFRLQNINDQQTFTDLIFCLITLMKEFWKGGEPSIRSTIVSIILSTSMYTNYLLSCFLQTAVIDLDSAYQYSLQGIQSSSSHIERCYAFLCYLLHNGTQNFEQLLEFLKQYQYLWISVFAWAFTIKTEEPLKFFKIKFPNYSIFQDLYSLLIVFISDGKRFKISEYCEYDLYIRFSDRLNDELEILVSSIFGKTDFYLLDPYLIFYDFMLCCRAYASLNEEKKLIDKIFNLISRSPGFSDYDDIYMIMSGILSASISLTFDEIPEKPLNMIKMLTNMVSNNSFSTIELKLIVPFCYMMIISMKEGLDERLEMVIQFCKKAISGNDKSQQISVFAYYFMKMLIYFPYVKQRIPLEMYQIFNIHGDLKALIDFFKIRAMIIENNHSLD</sequence>
<protein>
    <submittedName>
        <fullName evidence="1">Uncharacterized protein</fullName>
    </submittedName>
</protein>
<evidence type="ECO:0000313" key="1">
    <source>
        <dbReference type="EMBL" id="EAY10519.1"/>
    </source>
</evidence>
<gene>
    <name evidence="1" type="ORF">TVAG_184210</name>
</gene>
<organism evidence="1 2">
    <name type="scientific">Trichomonas vaginalis (strain ATCC PRA-98 / G3)</name>
    <dbReference type="NCBI Taxonomy" id="412133"/>
    <lineage>
        <taxon>Eukaryota</taxon>
        <taxon>Metamonada</taxon>
        <taxon>Parabasalia</taxon>
        <taxon>Trichomonadida</taxon>
        <taxon>Trichomonadidae</taxon>
        <taxon>Trichomonas</taxon>
    </lineage>
</organism>
<dbReference type="VEuPathDB" id="TrichDB:TVAGG3_0221320"/>
<dbReference type="AlphaFoldDB" id="A2E9V7"/>
<dbReference type="Proteomes" id="UP000001542">
    <property type="component" value="Unassembled WGS sequence"/>
</dbReference>
<dbReference type="KEGG" id="tva:4768455"/>
<dbReference type="InParanoid" id="A2E9V7"/>
<proteinExistence type="predicted"/>
<reference evidence="1" key="1">
    <citation type="submission" date="2006-10" db="EMBL/GenBank/DDBJ databases">
        <authorList>
            <person name="Amadeo P."/>
            <person name="Zhao Q."/>
            <person name="Wortman J."/>
            <person name="Fraser-Liggett C."/>
            <person name="Carlton J."/>
        </authorList>
    </citation>
    <scope>NUCLEOTIDE SEQUENCE</scope>
    <source>
        <strain evidence="1">G3</strain>
    </source>
</reference>
<dbReference type="RefSeq" id="XP_001322742.1">
    <property type="nucleotide sequence ID" value="XM_001322707.1"/>
</dbReference>
<evidence type="ECO:0000313" key="2">
    <source>
        <dbReference type="Proteomes" id="UP000001542"/>
    </source>
</evidence>
<keyword evidence="2" id="KW-1185">Reference proteome</keyword>
<name>A2E9V7_TRIV3</name>
<dbReference type="VEuPathDB" id="TrichDB:TVAG_184210"/>
<reference evidence="1" key="2">
    <citation type="journal article" date="2007" name="Science">
        <title>Draft genome sequence of the sexually transmitted pathogen Trichomonas vaginalis.</title>
        <authorList>
            <person name="Carlton J.M."/>
            <person name="Hirt R.P."/>
            <person name="Silva J.C."/>
            <person name="Delcher A.L."/>
            <person name="Schatz M."/>
            <person name="Zhao Q."/>
            <person name="Wortman J.R."/>
            <person name="Bidwell S.L."/>
            <person name="Alsmark U.C.M."/>
            <person name="Besteiro S."/>
            <person name="Sicheritz-Ponten T."/>
            <person name="Noel C.J."/>
            <person name="Dacks J.B."/>
            <person name="Foster P.G."/>
            <person name="Simillion C."/>
            <person name="Van de Peer Y."/>
            <person name="Miranda-Saavedra D."/>
            <person name="Barton G.J."/>
            <person name="Westrop G.D."/>
            <person name="Mueller S."/>
            <person name="Dessi D."/>
            <person name="Fiori P.L."/>
            <person name="Ren Q."/>
            <person name="Paulsen I."/>
            <person name="Zhang H."/>
            <person name="Bastida-Corcuera F.D."/>
            <person name="Simoes-Barbosa A."/>
            <person name="Brown M.T."/>
            <person name="Hayes R.D."/>
            <person name="Mukherjee M."/>
            <person name="Okumura C.Y."/>
            <person name="Schneider R."/>
            <person name="Smith A.J."/>
            <person name="Vanacova S."/>
            <person name="Villalvazo M."/>
            <person name="Haas B.J."/>
            <person name="Pertea M."/>
            <person name="Feldblyum T.V."/>
            <person name="Utterback T.R."/>
            <person name="Shu C.L."/>
            <person name="Osoegawa K."/>
            <person name="de Jong P.J."/>
            <person name="Hrdy I."/>
            <person name="Horvathova L."/>
            <person name="Zubacova Z."/>
            <person name="Dolezal P."/>
            <person name="Malik S.B."/>
            <person name="Logsdon J.M. Jr."/>
            <person name="Henze K."/>
            <person name="Gupta A."/>
            <person name="Wang C.C."/>
            <person name="Dunne R.L."/>
            <person name="Upcroft J.A."/>
            <person name="Upcroft P."/>
            <person name="White O."/>
            <person name="Salzberg S.L."/>
            <person name="Tang P."/>
            <person name="Chiu C.-H."/>
            <person name="Lee Y.-S."/>
            <person name="Embley T.M."/>
            <person name="Coombs G.H."/>
            <person name="Mottram J.C."/>
            <person name="Tachezy J."/>
            <person name="Fraser-Liggett C.M."/>
            <person name="Johnson P.J."/>
        </authorList>
    </citation>
    <scope>NUCLEOTIDE SEQUENCE [LARGE SCALE GENOMIC DNA]</scope>
    <source>
        <strain evidence="1">G3</strain>
    </source>
</reference>
<accession>A2E9V7</accession>
<dbReference type="EMBL" id="DS113336">
    <property type="protein sequence ID" value="EAY10519.1"/>
    <property type="molecule type" value="Genomic_DNA"/>
</dbReference>